<protein>
    <submittedName>
        <fullName evidence="4">KRI1-like family-domain-containing protein</fullName>
    </submittedName>
</protein>
<dbReference type="AlphaFoldDB" id="A0AA39WWZ5"/>
<name>A0AA39WWZ5_9PEZI</name>
<dbReference type="Pfam" id="PF05178">
    <property type="entry name" value="Kri1"/>
    <property type="match status" value="1"/>
</dbReference>
<feature type="compositionally biased region" description="Basic and acidic residues" evidence="2">
    <location>
        <begin position="491"/>
        <end position="500"/>
    </location>
</feature>
<dbReference type="GO" id="GO:0000447">
    <property type="term" value="P:endonucleolytic cleavage in ITS1 to separate SSU-rRNA from 5.8S rRNA and LSU-rRNA from tricistronic rRNA transcript (SSU-rRNA, 5.8S rRNA, LSU-rRNA)"/>
    <property type="evidence" value="ECO:0007669"/>
    <property type="project" value="TreeGrafter"/>
</dbReference>
<dbReference type="InterPro" id="IPR024626">
    <property type="entry name" value="Kri1-like_C"/>
</dbReference>
<sequence>MSTRAAPKPSRELASKKSLFDDSASSSSEDDQDDGGATLAPSTAGLKINQEYARRFEHNKKREELQRLQEKYGANGDGGSESSSDDETEDDEGLLATEDLDAEISATLQAIKNKDPRIYDKDAVFYKPFNPETGLPQEKKEKPMFLRDYHRERYLAGDVGADNEEDADKPKTYAQEQADLKKSIVSEINAAAEDEEWSDDDAFLRPVKKTKEEKPVENGMHPSRVAAIKLTEVDVATADKNPEEFLSKFMASKAWAPPDGSKWEAFESDDNDEDIDIADEIEHAYNIRFEDPTKSNEILKTYSRNMAANKSVRKEEPTGRKRLRALEKEKKEAEKANREEERARLRRLKIEEAAEKLAKIKEAAGLSGKAIQDEDLVRFLADDDWEDSKWEEEMKKRFGEDYYNEKDDISLDGDMDVDSDGGSSKKKKKPTKPKWDDDIDIKDLIPDFEEEAVPNIRLTDDEEASGVEAAERPGSGADSDEDRPSKKRKTSKDIKKDKIAAKRQAREELAKIEAIVDAKMEIDNPRTLASSSKKQLGGFQYRETSPISFGLTARDILLAPSDAALNEFAGLKKLAAFRDAEKKRKDKKKLGKKARLRQWRREQFGREYEETGPTFGFERLLEGAEKEAAHQGSGANAVRTDRKRHSEGKDGSKKEAVDGIVDGERKKKRKRSKGKKKTDAEDQA</sequence>
<feature type="compositionally biased region" description="Basic and acidic residues" evidence="2">
    <location>
        <begin position="52"/>
        <end position="70"/>
    </location>
</feature>
<dbReference type="PANTHER" id="PTHR14490">
    <property type="entry name" value="ZINC FINGER, ZZ TYPE"/>
    <property type="match status" value="1"/>
</dbReference>
<evidence type="ECO:0000256" key="2">
    <source>
        <dbReference type="SAM" id="MobiDB-lite"/>
    </source>
</evidence>
<dbReference type="EMBL" id="JAULSU010000003">
    <property type="protein sequence ID" value="KAK0623116.1"/>
    <property type="molecule type" value="Genomic_DNA"/>
</dbReference>
<evidence type="ECO:0000256" key="1">
    <source>
        <dbReference type="ARBA" id="ARBA00007473"/>
    </source>
</evidence>
<feature type="compositionally biased region" description="Basic and acidic residues" evidence="2">
    <location>
        <begin position="312"/>
        <end position="342"/>
    </location>
</feature>
<gene>
    <name evidence="4" type="ORF">B0T14DRAFT_428182</name>
</gene>
<evidence type="ECO:0000259" key="3">
    <source>
        <dbReference type="Pfam" id="PF12936"/>
    </source>
</evidence>
<comment type="similarity">
    <text evidence="1">Belongs to the KRI1 family.</text>
</comment>
<comment type="caution">
    <text evidence="4">The sequence shown here is derived from an EMBL/GenBank/DDBJ whole genome shotgun (WGS) entry which is preliminary data.</text>
</comment>
<feature type="domain" description="Kri1-like C-terminal" evidence="3">
    <location>
        <begin position="511"/>
        <end position="602"/>
    </location>
</feature>
<dbReference type="GO" id="GO:0030686">
    <property type="term" value="C:90S preribosome"/>
    <property type="evidence" value="ECO:0007669"/>
    <property type="project" value="TreeGrafter"/>
</dbReference>
<dbReference type="Pfam" id="PF12936">
    <property type="entry name" value="Kri1_C"/>
    <property type="match status" value="1"/>
</dbReference>
<feature type="region of interest" description="Disordered" evidence="2">
    <location>
        <begin position="309"/>
        <end position="342"/>
    </location>
</feature>
<feature type="region of interest" description="Disordered" evidence="2">
    <location>
        <begin position="401"/>
        <end position="500"/>
    </location>
</feature>
<feature type="compositionally biased region" description="Acidic residues" evidence="2">
    <location>
        <begin position="83"/>
        <end position="98"/>
    </location>
</feature>
<dbReference type="InterPro" id="IPR018034">
    <property type="entry name" value="Kri1"/>
</dbReference>
<feature type="region of interest" description="Disordered" evidence="2">
    <location>
        <begin position="1"/>
        <end position="98"/>
    </location>
</feature>
<keyword evidence="5" id="KW-1185">Reference proteome</keyword>
<dbReference type="GO" id="GO:0005730">
    <property type="term" value="C:nucleolus"/>
    <property type="evidence" value="ECO:0007669"/>
    <property type="project" value="TreeGrafter"/>
</dbReference>
<reference evidence="4" key="1">
    <citation type="submission" date="2023-06" db="EMBL/GenBank/DDBJ databases">
        <title>Genome-scale phylogeny and comparative genomics of the fungal order Sordariales.</title>
        <authorList>
            <consortium name="Lawrence Berkeley National Laboratory"/>
            <person name="Hensen N."/>
            <person name="Bonometti L."/>
            <person name="Westerberg I."/>
            <person name="Brannstrom I.O."/>
            <person name="Guillou S."/>
            <person name="Cros-Aarteil S."/>
            <person name="Calhoun S."/>
            <person name="Haridas S."/>
            <person name="Kuo A."/>
            <person name="Mondo S."/>
            <person name="Pangilinan J."/>
            <person name="Riley R."/>
            <person name="Labutti K."/>
            <person name="Andreopoulos B."/>
            <person name="Lipzen A."/>
            <person name="Chen C."/>
            <person name="Yanf M."/>
            <person name="Daum C."/>
            <person name="Ng V."/>
            <person name="Clum A."/>
            <person name="Steindorff A."/>
            <person name="Ohm R."/>
            <person name="Martin F."/>
            <person name="Silar P."/>
            <person name="Natvig D."/>
            <person name="Lalanne C."/>
            <person name="Gautier V."/>
            <person name="Ament-Velasquez S.L."/>
            <person name="Kruys A."/>
            <person name="Hutchinson M.I."/>
            <person name="Powell A.J."/>
            <person name="Barry K."/>
            <person name="Miller A.N."/>
            <person name="Grigoriev I.V."/>
            <person name="Debuchy R."/>
            <person name="Gladieux P."/>
            <person name="Thoren M.H."/>
            <person name="Johannesson H."/>
        </authorList>
    </citation>
    <scope>NUCLEOTIDE SEQUENCE</scope>
    <source>
        <strain evidence="4">CBS 606.72</strain>
    </source>
</reference>
<evidence type="ECO:0000313" key="5">
    <source>
        <dbReference type="Proteomes" id="UP001175000"/>
    </source>
</evidence>
<dbReference type="PANTHER" id="PTHR14490:SF5">
    <property type="entry name" value="PROTEIN KRI1 HOMOLOG"/>
    <property type="match status" value="1"/>
</dbReference>
<feature type="compositionally biased region" description="Basic and acidic residues" evidence="2">
    <location>
        <begin position="619"/>
        <end position="629"/>
    </location>
</feature>
<dbReference type="Proteomes" id="UP001175000">
    <property type="component" value="Unassembled WGS sequence"/>
</dbReference>
<feature type="compositionally biased region" description="Basic and acidic residues" evidence="2">
    <location>
        <begin position="9"/>
        <end position="20"/>
    </location>
</feature>
<organism evidence="4 5">
    <name type="scientific">Immersiella caudata</name>
    <dbReference type="NCBI Taxonomy" id="314043"/>
    <lineage>
        <taxon>Eukaryota</taxon>
        <taxon>Fungi</taxon>
        <taxon>Dikarya</taxon>
        <taxon>Ascomycota</taxon>
        <taxon>Pezizomycotina</taxon>
        <taxon>Sordariomycetes</taxon>
        <taxon>Sordariomycetidae</taxon>
        <taxon>Sordariales</taxon>
        <taxon>Lasiosphaeriaceae</taxon>
        <taxon>Immersiella</taxon>
    </lineage>
</organism>
<feature type="region of interest" description="Disordered" evidence="2">
    <location>
        <begin position="619"/>
        <end position="684"/>
    </location>
</feature>
<proteinExistence type="inferred from homology"/>
<feature type="compositionally biased region" description="Basic and acidic residues" evidence="2">
    <location>
        <begin position="647"/>
        <end position="665"/>
    </location>
</feature>
<feature type="compositionally biased region" description="Basic and acidic residues" evidence="2">
    <location>
        <begin position="433"/>
        <end position="445"/>
    </location>
</feature>
<feature type="compositionally biased region" description="Acidic residues" evidence="2">
    <location>
        <begin position="410"/>
        <end position="419"/>
    </location>
</feature>
<feature type="compositionally biased region" description="Basic residues" evidence="2">
    <location>
        <begin position="666"/>
        <end position="676"/>
    </location>
</feature>
<evidence type="ECO:0000313" key="4">
    <source>
        <dbReference type="EMBL" id="KAK0623116.1"/>
    </source>
</evidence>
<accession>A0AA39WWZ5</accession>